<accession>A0ABT4UJZ0</accession>
<dbReference type="InterPro" id="IPR013783">
    <property type="entry name" value="Ig-like_fold"/>
</dbReference>
<feature type="domain" description="Secretion system C-terminal sorting" evidence="2">
    <location>
        <begin position="272"/>
        <end position="340"/>
    </location>
</feature>
<proteinExistence type="predicted"/>
<reference evidence="3 4" key="1">
    <citation type="submission" date="2022-12" db="EMBL/GenBank/DDBJ databases">
        <title>Chitinophagaceae gen. sp. nov., a new member of the family Chitinophagaceae, isolated from soil in a chemical factory.</title>
        <authorList>
            <person name="Ke Z."/>
        </authorList>
    </citation>
    <scope>NUCLEOTIDE SEQUENCE [LARGE SCALE GENOMIC DNA]</scope>
    <source>
        <strain evidence="3 4">LY-5</strain>
    </source>
</reference>
<dbReference type="EMBL" id="JAQGEF010000010">
    <property type="protein sequence ID" value="MDA3615169.1"/>
    <property type="molecule type" value="Genomic_DNA"/>
</dbReference>
<dbReference type="NCBIfam" id="TIGR04183">
    <property type="entry name" value="Por_Secre_tail"/>
    <property type="match status" value="1"/>
</dbReference>
<feature type="signal peptide" evidence="1">
    <location>
        <begin position="1"/>
        <end position="24"/>
    </location>
</feature>
<dbReference type="InterPro" id="IPR026444">
    <property type="entry name" value="Secre_tail"/>
</dbReference>
<protein>
    <submittedName>
        <fullName evidence="3">T9SS type A sorting domain-containing protein</fullName>
    </submittedName>
</protein>
<evidence type="ECO:0000313" key="4">
    <source>
        <dbReference type="Proteomes" id="UP001210231"/>
    </source>
</evidence>
<evidence type="ECO:0000259" key="2">
    <source>
        <dbReference type="Pfam" id="PF18962"/>
    </source>
</evidence>
<organism evidence="3 4">
    <name type="scientific">Polluticaenibacter yanchengensis</name>
    <dbReference type="NCBI Taxonomy" id="3014562"/>
    <lineage>
        <taxon>Bacteria</taxon>
        <taxon>Pseudomonadati</taxon>
        <taxon>Bacteroidota</taxon>
        <taxon>Chitinophagia</taxon>
        <taxon>Chitinophagales</taxon>
        <taxon>Chitinophagaceae</taxon>
        <taxon>Polluticaenibacter</taxon>
    </lineage>
</organism>
<dbReference type="Gene3D" id="2.60.40.10">
    <property type="entry name" value="Immunoglobulins"/>
    <property type="match status" value="1"/>
</dbReference>
<keyword evidence="4" id="KW-1185">Reference proteome</keyword>
<name>A0ABT4UJZ0_9BACT</name>
<feature type="chain" id="PRO_5046036213" evidence="1">
    <location>
        <begin position="25"/>
        <end position="343"/>
    </location>
</feature>
<dbReference type="Pfam" id="PF18962">
    <property type="entry name" value="Por_Secre_tail"/>
    <property type="match status" value="1"/>
</dbReference>
<keyword evidence="1" id="KW-0732">Signal</keyword>
<evidence type="ECO:0000256" key="1">
    <source>
        <dbReference type="SAM" id="SignalP"/>
    </source>
</evidence>
<gene>
    <name evidence="3" type="ORF">O3P16_10150</name>
</gene>
<evidence type="ECO:0000313" key="3">
    <source>
        <dbReference type="EMBL" id="MDA3615169.1"/>
    </source>
</evidence>
<dbReference type="Proteomes" id="UP001210231">
    <property type="component" value="Unassembled WGS sequence"/>
</dbReference>
<comment type="caution">
    <text evidence="3">The sequence shown here is derived from an EMBL/GenBank/DDBJ whole genome shotgun (WGS) entry which is preliminary data.</text>
</comment>
<dbReference type="RefSeq" id="WP_407031493.1">
    <property type="nucleotide sequence ID" value="NZ_JAQGEF010000010.1"/>
</dbReference>
<sequence length="343" mass="36726">MKALVKSVISILVLSATTIFESKAQDPAIAGIIHDKDVKVGEIAIIEADFLNGSSTPFSPATTVFWTINIPPSVEFVSYEFDNNIVQNFVTVSHSAYDAEDGQLITITSRPGVAFPGGNSDGGANLIMISVRGKVEAASLPYSIQAESSPVVGTNNPGNDNVSNRITVAGVLPVRLKNFNAVAAGCDVVLNWEVESEKNFSHYELERRTTNGDFLKIAELKGGNVSYIYKDVNVGTTKDISYKLKLVDLDGTFAYSNVKTISTNCNSKLIKVYPTPTNSKVTVSGLTLNDKVSLINSAGQILSTKVAANALLDLDLSRYAAGVYNILVVDKNGKSSSYKVVKN</sequence>